<feature type="domain" description="Enoyl reductase (ER)" evidence="7">
    <location>
        <begin position="9"/>
        <end position="334"/>
    </location>
</feature>
<evidence type="ECO:0000259" key="7">
    <source>
        <dbReference type="SMART" id="SM00829"/>
    </source>
</evidence>
<dbReference type="Proteomes" id="UP000075221">
    <property type="component" value="Chromosome"/>
</dbReference>
<proteinExistence type="inferred from homology"/>
<gene>
    <name evidence="9" type="ORF">A8L58_13285</name>
    <name evidence="8" type="ORF">AXH35_11835</name>
</gene>
<comment type="cofactor">
    <cofactor evidence="1 6">
        <name>Zn(2+)</name>
        <dbReference type="ChEBI" id="CHEBI:29105"/>
    </cofactor>
</comment>
<evidence type="ECO:0000313" key="8">
    <source>
        <dbReference type="EMBL" id="AMS06019.1"/>
    </source>
</evidence>
<sequence length="344" mass="36053">MKAVVLEKKNELTVREVPDPGHPGEGELRIAPRSVGICGSDVHYVEHGNIGKFVVTEPMVMGHEASGVVTEVGPGVEGFDVGDRVAMEPGIPDLTSKASRLGMYNVDPAVRFWATPPVDGCLCDAVVHPADFTYHLPDALSFGEGALLEPMAVAVHAVEKGGVKPGDTVAVSGAGTVGLLAACVALASGAGKVYISDVSVAKLEIAGQIPGLRPVNLQQEVMSEAISDETDGWGADVVIEASGAIGAYKDLWQVGAPGNTTVLVGMPAGEVPVDVVELQSRETQVQTVFRYANDYPRAIELAASGKVDLKPFITETFPMDDAVSVFQRAAEARPNDLKLQFALT</sequence>
<evidence type="ECO:0000256" key="3">
    <source>
        <dbReference type="ARBA" id="ARBA00022723"/>
    </source>
</evidence>
<dbReference type="SUPFAM" id="SSF50129">
    <property type="entry name" value="GroES-like"/>
    <property type="match status" value="1"/>
</dbReference>
<dbReference type="Gene3D" id="3.40.50.720">
    <property type="entry name" value="NAD(P)-binding Rossmann-like Domain"/>
    <property type="match status" value="1"/>
</dbReference>
<dbReference type="InterPro" id="IPR013149">
    <property type="entry name" value="ADH-like_C"/>
</dbReference>
<accession>A0AAC8YGF4</accession>
<dbReference type="SUPFAM" id="SSF51735">
    <property type="entry name" value="NAD(P)-binding Rossmann-fold domains"/>
    <property type="match status" value="1"/>
</dbReference>
<reference evidence="8 10" key="2">
    <citation type="submission" date="2016-02" db="EMBL/GenBank/DDBJ databases">
        <title>Complete Genome Sequence of Propionibacterium acidipropionici ATCC 55737.</title>
        <authorList>
            <person name="Luna Flores C.H."/>
            <person name="Nielsen L.K."/>
            <person name="Marcellin E."/>
        </authorList>
    </citation>
    <scope>NUCLEOTIDE SEQUENCE [LARGE SCALE GENOMIC DNA]</scope>
    <source>
        <strain evidence="8 10">ATCC 55737</strain>
    </source>
</reference>
<dbReference type="Gene3D" id="3.90.180.10">
    <property type="entry name" value="Medium-chain alcohol dehydrogenases, catalytic domain"/>
    <property type="match status" value="1"/>
</dbReference>
<dbReference type="EMBL" id="CP015970">
    <property type="protein sequence ID" value="AOZ47482.1"/>
    <property type="molecule type" value="Genomic_DNA"/>
</dbReference>
<evidence type="ECO:0000313" key="9">
    <source>
        <dbReference type="EMBL" id="AOZ47482.1"/>
    </source>
</evidence>
<dbReference type="InterPro" id="IPR020843">
    <property type="entry name" value="ER"/>
</dbReference>
<comment type="similarity">
    <text evidence="2 6">Belongs to the zinc-containing alcohol dehydrogenase family.</text>
</comment>
<reference evidence="9 11" key="1">
    <citation type="journal article" date="2016" name="Plant Dis.">
        <title>Improved production of propionic acid using genome shuffling.</title>
        <authorList>
            <person name="Luna-Flores C.H."/>
            <person name="Palfreyman R.W."/>
            <person name="Kromer J.O."/>
            <person name="Nielsen L.K."/>
            <person name="Marcellin E."/>
        </authorList>
    </citation>
    <scope>NUCLEOTIDE SEQUENCE [LARGE SCALE GENOMIC DNA]</scope>
    <source>
        <strain evidence="9 11">F3E8</strain>
    </source>
</reference>
<dbReference type="InterPro" id="IPR011032">
    <property type="entry name" value="GroES-like_sf"/>
</dbReference>
<dbReference type="InterPro" id="IPR045306">
    <property type="entry name" value="SDH-like"/>
</dbReference>
<dbReference type="InterPro" id="IPR013154">
    <property type="entry name" value="ADH-like_N"/>
</dbReference>
<evidence type="ECO:0000256" key="1">
    <source>
        <dbReference type="ARBA" id="ARBA00001947"/>
    </source>
</evidence>
<keyword evidence="5" id="KW-0560">Oxidoreductase</keyword>
<dbReference type="EMBL" id="CP014352">
    <property type="protein sequence ID" value="AMS06019.1"/>
    <property type="molecule type" value="Genomic_DNA"/>
</dbReference>
<evidence type="ECO:0000313" key="10">
    <source>
        <dbReference type="Proteomes" id="UP000075221"/>
    </source>
</evidence>
<organism evidence="8 10">
    <name type="scientific">Acidipropionibacterium acidipropionici</name>
    <dbReference type="NCBI Taxonomy" id="1748"/>
    <lineage>
        <taxon>Bacteria</taxon>
        <taxon>Bacillati</taxon>
        <taxon>Actinomycetota</taxon>
        <taxon>Actinomycetes</taxon>
        <taxon>Propionibacteriales</taxon>
        <taxon>Propionibacteriaceae</taxon>
        <taxon>Acidipropionibacterium</taxon>
    </lineage>
</organism>
<dbReference type="Pfam" id="PF00107">
    <property type="entry name" value="ADH_zinc_N"/>
    <property type="match status" value="1"/>
</dbReference>
<evidence type="ECO:0000256" key="4">
    <source>
        <dbReference type="ARBA" id="ARBA00022833"/>
    </source>
</evidence>
<dbReference type="PANTHER" id="PTHR43161">
    <property type="entry name" value="SORBITOL DEHYDROGENASE"/>
    <property type="match status" value="1"/>
</dbReference>
<keyword evidence="11" id="KW-1185">Reference proteome</keyword>
<protein>
    <submittedName>
        <fullName evidence="8">Sulfurtransferase</fullName>
    </submittedName>
</protein>
<evidence type="ECO:0000256" key="6">
    <source>
        <dbReference type="RuleBase" id="RU361277"/>
    </source>
</evidence>
<dbReference type="GO" id="GO:0008270">
    <property type="term" value="F:zinc ion binding"/>
    <property type="evidence" value="ECO:0007669"/>
    <property type="project" value="InterPro"/>
</dbReference>
<dbReference type="SMART" id="SM00829">
    <property type="entry name" value="PKS_ER"/>
    <property type="match status" value="1"/>
</dbReference>
<dbReference type="Proteomes" id="UP000178666">
    <property type="component" value="Chromosome"/>
</dbReference>
<evidence type="ECO:0000256" key="2">
    <source>
        <dbReference type="ARBA" id="ARBA00008072"/>
    </source>
</evidence>
<dbReference type="AlphaFoldDB" id="A0AAC8YGF4"/>
<dbReference type="PROSITE" id="PS00059">
    <property type="entry name" value="ADH_ZINC"/>
    <property type="match status" value="1"/>
</dbReference>
<dbReference type="OMA" id="DVFKVMI"/>
<dbReference type="PANTHER" id="PTHR43161:SF9">
    <property type="entry name" value="SORBITOL DEHYDROGENASE"/>
    <property type="match status" value="1"/>
</dbReference>
<keyword evidence="3 6" id="KW-0479">Metal-binding</keyword>
<dbReference type="InterPro" id="IPR002328">
    <property type="entry name" value="ADH_Zn_CS"/>
</dbReference>
<keyword evidence="4 6" id="KW-0862">Zinc</keyword>
<dbReference type="CDD" id="cd05285">
    <property type="entry name" value="sorbitol_DH"/>
    <property type="match status" value="1"/>
</dbReference>
<dbReference type="Pfam" id="PF08240">
    <property type="entry name" value="ADH_N"/>
    <property type="match status" value="1"/>
</dbReference>
<dbReference type="GO" id="GO:0016616">
    <property type="term" value="F:oxidoreductase activity, acting on the CH-OH group of donors, NAD or NADP as acceptor"/>
    <property type="evidence" value="ECO:0007669"/>
    <property type="project" value="InterPro"/>
</dbReference>
<dbReference type="RefSeq" id="WP_015069185.1">
    <property type="nucleotide sequence ID" value="NZ_CP014352.1"/>
</dbReference>
<name>A0AAC8YGF4_9ACTN</name>
<evidence type="ECO:0000313" key="11">
    <source>
        <dbReference type="Proteomes" id="UP000178666"/>
    </source>
</evidence>
<dbReference type="InterPro" id="IPR036291">
    <property type="entry name" value="NAD(P)-bd_dom_sf"/>
</dbReference>
<evidence type="ECO:0000256" key="5">
    <source>
        <dbReference type="ARBA" id="ARBA00023002"/>
    </source>
</evidence>